<dbReference type="GO" id="GO:0033204">
    <property type="term" value="F:ribonuclease P RNA binding"/>
    <property type="evidence" value="ECO:0007669"/>
    <property type="project" value="InterPro"/>
</dbReference>
<dbReference type="InterPro" id="IPR023534">
    <property type="entry name" value="Rof/RNase_P-like"/>
</dbReference>
<dbReference type="Gene3D" id="2.30.30.210">
    <property type="entry name" value="Ribonuclease P/MRP, subunit p29"/>
    <property type="match status" value="1"/>
</dbReference>
<evidence type="ECO:0000256" key="4">
    <source>
        <dbReference type="SAM" id="MobiDB-lite"/>
    </source>
</evidence>
<keyword evidence="3" id="KW-0539">Nucleus</keyword>
<evidence type="ECO:0000256" key="3">
    <source>
        <dbReference type="PIRNR" id="PIRNR027081"/>
    </source>
</evidence>
<protein>
    <recommendedName>
        <fullName evidence="3">Ribonuclease P protein subunit</fullName>
    </recommendedName>
</protein>
<dbReference type="InterPro" id="IPR036980">
    <property type="entry name" value="RNase_P/MRP_Rpp29_sf"/>
</dbReference>
<reference evidence="5 6" key="1">
    <citation type="journal article" date="2016" name="Nat. Commun.">
        <title>Ectomycorrhizal ecology is imprinted in the genome of the dominant symbiotic fungus Cenococcum geophilum.</title>
        <authorList>
            <consortium name="DOE Joint Genome Institute"/>
            <person name="Peter M."/>
            <person name="Kohler A."/>
            <person name="Ohm R.A."/>
            <person name="Kuo A."/>
            <person name="Krutzmann J."/>
            <person name="Morin E."/>
            <person name="Arend M."/>
            <person name="Barry K.W."/>
            <person name="Binder M."/>
            <person name="Choi C."/>
            <person name="Clum A."/>
            <person name="Copeland A."/>
            <person name="Grisel N."/>
            <person name="Haridas S."/>
            <person name="Kipfer T."/>
            <person name="LaButti K."/>
            <person name="Lindquist E."/>
            <person name="Lipzen A."/>
            <person name="Maire R."/>
            <person name="Meier B."/>
            <person name="Mihaltcheva S."/>
            <person name="Molinier V."/>
            <person name="Murat C."/>
            <person name="Poggeler S."/>
            <person name="Quandt C.A."/>
            <person name="Sperisen C."/>
            <person name="Tritt A."/>
            <person name="Tisserant E."/>
            <person name="Crous P.W."/>
            <person name="Henrissat B."/>
            <person name="Nehls U."/>
            <person name="Egli S."/>
            <person name="Spatafora J.W."/>
            <person name="Grigoriev I.V."/>
            <person name="Martin F.M."/>
        </authorList>
    </citation>
    <scope>NUCLEOTIDE SEQUENCE [LARGE SCALE GENOMIC DNA]</scope>
    <source>
        <strain evidence="5 6">CBS 207.34</strain>
    </source>
</reference>
<feature type="compositionally biased region" description="Low complexity" evidence="4">
    <location>
        <begin position="43"/>
        <end position="52"/>
    </location>
</feature>
<dbReference type="SUPFAM" id="SSF101744">
    <property type="entry name" value="Rof/RNase P subunit-like"/>
    <property type="match status" value="1"/>
</dbReference>
<dbReference type="SMART" id="SM00538">
    <property type="entry name" value="POP4"/>
    <property type="match status" value="1"/>
</dbReference>
<feature type="region of interest" description="Disordered" evidence="4">
    <location>
        <begin position="38"/>
        <end position="78"/>
    </location>
</feature>
<evidence type="ECO:0000256" key="2">
    <source>
        <dbReference type="ARBA" id="ARBA00006181"/>
    </source>
</evidence>
<dbReference type="PANTHER" id="PTHR13348">
    <property type="entry name" value="RIBONUCLEASE P SUBUNIT P29"/>
    <property type="match status" value="1"/>
</dbReference>
<dbReference type="GO" id="GO:0030677">
    <property type="term" value="C:ribonuclease P complex"/>
    <property type="evidence" value="ECO:0007669"/>
    <property type="project" value="InterPro"/>
</dbReference>
<dbReference type="GO" id="GO:0005634">
    <property type="term" value="C:nucleus"/>
    <property type="evidence" value="ECO:0007669"/>
    <property type="project" value="UniProtKB-SubCell"/>
</dbReference>
<accession>A0A8E2JSF0</accession>
<dbReference type="PANTHER" id="PTHR13348:SF0">
    <property type="entry name" value="RIBONUCLEASE P PROTEIN SUBUNIT P29"/>
    <property type="match status" value="1"/>
</dbReference>
<gene>
    <name evidence="5" type="ORF">AOQ84DRAFT_341495</name>
</gene>
<proteinExistence type="inferred from homology"/>
<organism evidence="5 6">
    <name type="scientific">Glonium stellatum</name>
    <dbReference type="NCBI Taxonomy" id="574774"/>
    <lineage>
        <taxon>Eukaryota</taxon>
        <taxon>Fungi</taxon>
        <taxon>Dikarya</taxon>
        <taxon>Ascomycota</taxon>
        <taxon>Pezizomycotina</taxon>
        <taxon>Dothideomycetes</taxon>
        <taxon>Pleosporomycetidae</taxon>
        <taxon>Gloniales</taxon>
        <taxon>Gloniaceae</taxon>
        <taxon>Glonium</taxon>
    </lineage>
</organism>
<evidence type="ECO:0000313" key="6">
    <source>
        <dbReference type="Proteomes" id="UP000250140"/>
    </source>
</evidence>
<evidence type="ECO:0000256" key="1">
    <source>
        <dbReference type="ARBA" id="ARBA00004123"/>
    </source>
</evidence>
<dbReference type="GO" id="GO:0000172">
    <property type="term" value="C:ribonuclease MRP complex"/>
    <property type="evidence" value="ECO:0007669"/>
    <property type="project" value="InterPro"/>
</dbReference>
<dbReference type="InterPro" id="IPR016848">
    <property type="entry name" value="RNase_P/MRP_Rpp29-subunit"/>
</dbReference>
<keyword evidence="6" id="KW-1185">Reference proteome</keyword>
<dbReference type="EMBL" id="KV749811">
    <property type="protein sequence ID" value="OCL07697.1"/>
    <property type="molecule type" value="Genomic_DNA"/>
</dbReference>
<sequence>MTDLATGEQAQHIAHSLLARAHSPTTATRIFTERVLHKPLPLRASSPTPSARSARRHARASRKAAARKRQSQKPRPLSAAQKRALCLYDIPKAQQKYSIYEPLHRLWCGYMREILGLERGSRDHGNDEHTGFERKGQYVTPASAGPIIASADMHGALVEVVRSRCVSRVGLKGIVVRDTMFVVEIVTSKDVMKTIPKEHTIFKLEVPLATKEGQERPKPLVFEINGEQFKNRAPDRAKKSFKMHNQPDL</sequence>
<dbReference type="Pfam" id="PF01868">
    <property type="entry name" value="RNase_P-MRP_p29"/>
    <property type="match status" value="1"/>
</dbReference>
<comment type="subcellular location">
    <subcellularLocation>
        <location evidence="1">Nucleus</location>
    </subcellularLocation>
</comment>
<evidence type="ECO:0000313" key="5">
    <source>
        <dbReference type="EMBL" id="OCL07697.1"/>
    </source>
</evidence>
<dbReference type="PIRSF" id="PIRSF027081">
    <property type="entry name" value="RNase_P/MRP_p29_subunit"/>
    <property type="match status" value="1"/>
</dbReference>
<dbReference type="Proteomes" id="UP000250140">
    <property type="component" value="Unassembled WGS sequence"/>
</dbReference>
<feature type="compositionally biased region" description="Basic residues" evidence="4">
    <location>
        <begin position="53"/>
        <end position="72"/>
    </location>
</feature>
<name>A0A8E2JSF0_9PEZI</name>
<dbReference type="GO" id="GO:0006364">
    <property type="term" value="P:rRNA processing"/>
    <property type="evidence" value="ECO:0007669"/>
    <property type="project" value="TreeGrafter"/>
</dbReference>
<dbReference type="InterPro" id="IPR002730">
    <property type="entry name" value="Rpp29/RNP1"/>
</dbReference>
<keyword evidence="3" id="KW-0819">tRNA processing</keyword>
<dbReference type="AlphaFoldDB" id="A0A8E2JSF0"/>
<dbReference type="GO" id="GO:0001682">
    <property type="term" value="P:tRNA 5'-leader removal"/>
    <property type="evidence" value="ECO:0007669"/>
    <property type="project" value="InterPro"/>
</dbReference>
<comment type="similarity">
    <text evidence="2">Belongs to the eukaryotic/archaeal RNase P protein component 1 family.</text>
</comment>
<dbReference type="OrthoDB" id="124041at2759"/>